<feature type="domain" description="N-acetyltransferase" evidence="1">
    <location>
        <begin position="31"/>
        <end position="188"/>
    </location>
</feature>
<dbReference type="GO" id="GO:1990189">
    <property type="term" value="F:protein N-terminal-serine acetyltransferase activity"/>
    <property type="evidence" value="ECO:0007669"/>
    <property type="project" value="TreeGrafter"/>
</dbReference>
<dbReference type="InterPro" id="IPR000182">
    <property type="entry name" value="GNAT_dom"/>
</dbReference>
<dbReference type="GO" id="GO:0005737">
    <property type="term" value="C:cytoplasm"/>
    <property type="evidence" value="ECO:0007669"/>
    <property type="project" value="TreeGrafter"/>
</dbReference>
<gene>
    <name evidence="2" type="ORF">DES47_105379</name>
</gene>
<dbReference type="GO" id="GO:0008999">
    <property type="term" value="F:protein-N-terminal-alanine acetyltransferase activity"/>
    <property type="evidence" value="ECO:0007669"/>
    <property type="project" value="TreeGrafter"/>
</dbReference>
<dbReference type="InterPro" id="IPR051908">
    <property type="entry name" value="Ribosomal_N-acetyltransferase"/>
</dbReference>
<evidence type="ECO:0000313" key="2">
    <source>
        <dbReference type="EMBL" id="TDP63374.1"/>
    </source>
</evidence>
<dbReference type="InParanoid" id="A0A4R6QJ17"/>
<evidence type="ECO:0000313" key="3">
    <source>
        <dbReference type="Proteomes" id="UP000295361"/>
    </source>
</evidence>
<dbReference type="OrthoDB" id="5191051at2"/>
<dbReference type="EMBL" id="SNXS01000005">
    <property type="protein sequence ID" value="TDP63374.1"/>
    <property type="molecule type" value="Genomic_DNA"/>
</dbReference>
<dbReference type="Gene3D" id="3.40.630.30">
    <property type="match status" value="1"/>
</dbReference>
<dbReference type="AlphaFoldDB" id="A0A4R6QJ17"/>
<dbReference type="FunCoup" id="A0A4R6QJ17">
    <property type="interactions" value="14"/>
</dbReference>
<dbReference type="RefSeq" id="WP_133702541.1">
    <property type="nucleotide sequence ID" value="NZ_SNXS01000005.1"/>
</dbReference>
<reference evidence="2 3" key="1">
    <citation type="submission" date="2019-03" db="EMBL/GenBank/DDBJ databases">
        <title>Genomic Encyclopedia of Type Strains, Phase IV (KMG-IV): sequencing the most valuable type-strain genomes for metagenomic binning, comparative biology and taxonomic classification.</title>
        <authorList>
            <person name="Goeker M."/>
        </authorList>
    </citation>
    <scope>NUCLEOTIDE SEQUENCE [LARGE SCALE GENOMIC DNA]</scope>
    <source>
        <strain evidence="2 3">DSM 16998</strain>
    </source>
</reference>
<evidence type="ECO:0000259" key="1">
    <source>
        <dbReference type="PROSITE" id="PS51186"/>
    </source>
</evidence>
<accession>A0A4R6QJ17</accession>
<name>A0A4R6QJ17_9BURK</name>
<sequence>MTTTDPVLINVPEQIVTERLVVAAPRIGLGQAINAAICESLEQLKPWMPWAQVAPSVEESEAVMRNQHAKFVLRSDLVYQIYAKTPEGQPGRLLGGTGLHRLDWAVRRFEIGYWIRTSAQGQGYVAEAVTALTQMAFAELQARRVEIRMDDTNARSRAVAERCGFEFEGLLRRDTLDVSGVPRDTRVYSRIAPL</sequence>
<keyword evidence="2" id="KW-0808">Transferase</keyword>
<comment type="caution">
    <text evidence="2">The sequence shown here is derived from an EMBL/GenBank/DDBJ whole genome shotgun (WGS) entry which is preliminary data.</text>
</comment>
<dbReference type="InterPro" id="IPR016181">
    <property type="entry name" value="Acyl_CoA_acyltransferase"/>
</dbReference>
<proteinExistence type="predicted"/>
<keyword evidence="3" id="KW-1185">Reference proteome</keyword>
<organism evidence="2 3">
    <name type="scientific">Roseateles toxinivorans</name>
    <dbReference type="NCBI Taxonomy" id="270368"/>
    <lineage>
        <taxon>Bacteria</taxon>
        <taxon>Pseudomonadati</taxon>
        <taxon>Pseudomonadota</taxon>
        <taxon>Betaproteobacteria</taxon>
        <taxon>Burkholderiales</taxon>
        <taxon>Sphaerotilaceae</taxon>
        <taxon>Roseateles</taxon>
    </lineage>
</organism>
<dbReference type="PROSITE" id="PS51186">
    <property type="entry name" value="GNAT"/>
    <property type="match status" value="1"/>
</dbReference>
<dbReference type="PANTHER" id="PTHR43441">
    <property type="entry name" value="RIBOSOMAL-PROTEIN-SERINE ACETYLTRANSFERASE"/>
    <property type="match status" value="1"/>
</dbReference>
<protein>
    <submittedName>
        <fullName evidence="2">RimJ/RimL family protein N-acetyltransferase</fullName>
    </submittedName>
</protein>
<dbReference type="Pfam" id="PF13302">
    <property type="entry name" value="Acetyltransf_3"/>
    <property type="match status" value="1"/>
</dbReference>
<dbReference type="SUPFAM" id="SSF55729">
    <property type="entry name" value="Acyl-CoA N-acyltransferases (Nat)"/>
    <property type="match status" value="1"/>
</dbReference>
<dbReference type="PANTHER" id="PTHR43441:SF3">
    <property type="entry name" value="ACETYLTRANSFERASE"/>
    <property type="match status" value="1"/>
</dbReference>
<dbReference type="Proteomes" id="UP000295361">
    <property type="component" value="Unassembled WGS sequence"/>
</dbReference>